<gene>
    <name evidence="2" type="ORF">NADFUDRAFT_48016</name>
</gene>
<organism evidence="2 3">
    <name type="scientific">Nadsonia fulvescens var. elongata DSM 6958</name>
    <dbReference type="NCBI Taxonomy" id="857566"/>
    <lineage>
        <taxon>Eukaryota</taxon>
        <taxon>Fungi</taxon>
        <taxon>Dikarya</taxon>
        <taxon>Ascomycota</taxon>
        <taxon>Saccharomycotina</taxon>
        <taxon>Dipodascomycetes</taxon>
        <taxon>Dipodascales</taxon>
        <taxon>Dipodascales incertae sedis</taxon>
        <taxon>Nadsonia</taxon>
    </lineage>
</organism>
<dbReference type="PANTHER" id="PTHR43805:SF1">
    <property type="entry name" value="GP-PDE DOMAIN-CONTAINING PROTEIN"/>
    <property type="match status" value="1"/>
</dbReference>
<dbReference type="STRING" id="857566.A0A1E3PDZ8"/>
<name>A0A1E3PDZ8_9ASCO</name>
<dbReference type="OrthoDB" id="1058301at2759"/>
<dbReference type="InterPro" id="IPR030395">
    <property type="entry name" value="GP_PDE_dom"/>
</dbReference>
<keyword evidence="3" id="KW-1185">Reference proteome</keyword>
<dbReference type="GO" id="GO:0006629">
    <property type="term" value="P:lipid metabolic process"/>
    <property type="evidence" value="ECO:0007669"/>
    <property type="project" value="InterPro"/>
</dbReference>
<proteinExistence type="predicted"/>
<reference evidence="2 3" key="1">
    <citation type="journal article" date="2016" name="Proc. Natl. Acad. Sci. U.S.A.">
        <title>Comparative genomics of biotechnologically important yeasts.</title>
        <authorList>
            <person name="Riley R."/>
            <person name="Haridas S."/>
            <person name="Wolfe K.H."/>
            <person name="Lopes M.R."/>
            <person name="Hittinger C.T."/>
            <person name="Goeker M."/>
            <person name="Salamov A.A."/>
            <person name="Wisecaver J.H."/>
            <person name="Long T.M."/>
            <person name="Calvey C.H."/>
            <person name="Aerts A.L."/>
            <person name="Barry K.W."/>
            <person name="Choi C."/>
            <person name="Clum A."/>
            <person name="Coughlan A.Y."/>
            <person name="Deshpande S."/>
            <person name="Douglass A.P."/>
            <person name="Hanson S.J."/>
            <person name="Klenk H.-P."/>
            <person name="LaButti K.M."/>
            <person name="Lapidus A."/>
            <person name="Lindquist E.A."/>
            <person name="Lipzen A.M."/>
            <person name="Meier-Kolthoff J.P."/>
            <person name="Ohm R.A."/>
            <person name="Otillar R.P."/>
            <person name="Pangilinan J.L."/>
            <person name="Peng Y."/>
            <person name="Rokas A."/>
            <person name="Rosa C.A."/>
            <person name="Scheuner C."/>
            <person name="Sibirny A.A."/>
            <person name="Slot J.C."/>
            <person name="Stielow J.B."/>
            <person name="Sun H."/>
            <person name="Kurtzman C.P."/>
            <person name="Blackwell M."/>
            <person name="Grigoriev I.V."/>
            <person name="Jeffries T.W."/>
        </authorList>
    </citation>
    <scope>NUCLEOTIDE SEQUENCE [LARGE SCALE GENOMIC DNA]</scope>
    <source>
        <strain evidence="2 3">DSM 6958</strain>
    </source>
</reference>
<dbReference type="CDD" id="cd08570">
    <property type="entry name" value="GDPD_YPL206cp_fungi"/>
    <property type="match status" value="1"/>
</dbReference>
<sequence length="345" mass="39124">MLSTASSIASSMVSSVVSNSFLHAPKRYAPICSGHRGYRGKFPENSMLSFHEGVDAGVKIIETDLQVSSDGVVVISHDYNTQRCFGVDYLVPETPYYGVLDQLVTPDDFKQKMPTLKDLAQLYLTPQYASTALMLDIKPENQVNVIDKIIAALLEVKPDLAFWALRTTLGIWTPEFLDRCQHKASEFRITHIGASHYHARQFLAHPQVACISLNINLLTSAVGKSLIKQARKLNKAVYSWTVNDEKWMKWCIESNIDGVITDFPDRYMEILNKDYSDPNPAITPEPTSLPLLHFNPDQYIGWYHWLASPYTVMKLEWHVYNKFNAERQRRAKNAARLAVVEVKAS</sequence>
<dbReference type="PANTHER" id="PTHR43805">
    <property type="entry name" value="GLYCEROPHOSPHORYL DIESTER PHOSPHODIESTERASE"/>
    <property type="match status" value="1"/>
</dbReference>
<evidence type="ECO:0000313" key="3">
    <source>
        <dbReference type="Proteomes" id="UP000095009"/>
    </source>
</evidence>
<dbReference type="Gene3D" id="3.20.20.190">
    <property type="entry name" value="Phosphatidylinositol (PI) phosphodiesterase"/>
    <property type="match status" value="1"/>
</dbReference>
<dbReference type="InterPro" id="IPR017946">
    <property type="entry name" value="PLC-like_Pdiesterase_TIM-brl"/>
</dbReference>
<dbReference type="EMBL" id="KV454414">
    <property type="protein sequence ID" value="ODQ63669.1"/>
    <property type="molecule type" value="Genomic_DNA"/>
</dbReference>
<accession>A0A1E3PDZ8</accession>
<dbReference type="Proteomes" id="UP000095009">
    <property type="component" value="Unassembled WGS sequence"/>
</dbReference>
<dbReference type="PROSITE" id="PS51704">
    <property type="entry name" value="GP_PDE"/>
    <property type="match status" value="1"/>
</dbReference>
<dbReference type="SUPFAM" id="SSF51695">
    <property type="entry name" value="PLC-like phosphodiesterases"/>
    <property type="match status" value="1"/>
</dbReference>
<feature type="domain" description="GP-PDE" evidence="1">
    <location>
        <begin position="30"/>
        <end position="271"/>
    </location>
</feature>
<evidence type="ECO:0000259" key="1">
    <source>
        <dbReference type="PROSITE" id="PS51704"/>
    </source>
</evidence>
<evidence type="ECO:0000313" key="2">
    <source>
        <dbReference type="EMBL" id="ODQ63669.1"/>
    </source>
</evidence>
<dbReference type="AlphaFoldDB" id="A0A1E3PDZ8"/>
<dbReference type="GO" id="GO:0008081">
    <property type="term" value="F:phosphoric diester hydrolase activity"/>
    <property type="evidence" value="ECO:0007669"/>
    <property type="project" value="InterPro"/>
</dbReference>
<dbReference type="Pfam" id="PF03009">
    <property type="entry name" value="GDPD"/>
    <property type="match status" value="1"/>
</dbReference>
<protein>
    <submittedName>
        <fullName evidence="2">PLC-like phosphodiesterase</fullName>
    </submittedName>
</protein>